<dbReference type="RefSeq" id="WP_346101516.1">
    <property type="nucleotide sequence ID" value="NZ_BAAAMU010000003.1"/>
</dbReference>
<dbReference type="Proteomes" id="UP001500064">
    <property type="component" value="Unassembled WGS sequence"/>
</dbReference>
<gene>
    <name evidence="1" type="ORF">GCM10009733_008500</name>
</gene>
<evidence type="ECO:0000313" key="2">
    <source>
        <dbReference type="Proteomes" id="UP001500064"/>
    </source>
</evidence>
<comment type="caution">
    <text evidence="1">The sequence shown here is derived from an EMBL/GenBank/DDBJ whole genome shotgun (WGS) entry which is preliminary data.</text>
</comment>
<accession>A0ABN2EQF5</accession>
<proteinExistence type="predicted"/>
<reference evidence="1 2" key="1">
    <citation type="journal article" date="2019" name="Int. J. Syst. Evol. Microbiol.">
        <title>The Global Catalogue of Microorganisms (GCM) 10K type strain sequencing project: providing services to taxonomists for standard genome sequencing and annotation.</title>
        <authorList>
            <consortium name="The Broad Institute Genomics Platform"/>
            <consortium name="The Broad Institute Genome Sequencing Center for Infectious Disease"/>
            <person name="Wu L."/>
            <person name="Ma J."/>
        </authorList>
    </citation>
    <scope>NUCLEOTIDE SEQUENCE [LARGE SCALE GENOMIC DNA]</scope>
    <source>
        <strain evidence="1 2">JCM 13929</strain>
    </source>
</reference>
<sequence length="172" mass="19609">MDIKLTVYRTTNPEVLQRWREVNNAVDTWRDRVHATLTEHGLSGREVYIDEPFGTFEGIAPAAGDDITQPPQGWRHNPKNGLFLPRRSTTKGKQIAAALAEPRPDPRRLPGMPAIVWIGLRRLLSGLRFMDGALYAEWANPLPDDQVDLSIWEPVRLSEYYRVVEAAEEPIR</sequence>
<organism evidence="1 2">
    <name type="scientific">Nonomuraea maheshkhaliensis</name>
    <dbReference type="NCBI Taxonomy" id="419590"/>
    <lineage>
        <taxon>Bacteria</taxon>
        <taxon>Bacillati</taxon>
        <taxon>Actinomycetota</taxon>
        <taxon>Actinomycetes</taxon>
        <taxon>Streptosporangiales</taxon>
        <taxon>Streptosporangiaceae</taxon>
        <taxon>Nonomuraea</taxon>
    </lineage>
</organism>
<protein>
    <submittedName>
        <fullName evidence="1">Uncharacterized protein</fullName>
    </submittedName>
</protein>
<name>A0ABN2EQF5_9ACTN</name>
<keyword evidence="2" id="KW-1185">Reference proteome</keyword>
<dbReference type="EMBL" id="BAAAMU010000003">
    <property type="protein sequence ID" value="GAA1614586.1"/>
    <property type="molecule type" value="Genomic_DNA"/>
</dbReference>
<evidence type="ECO:0000313" key="1">
    <source>
        <dbReference type="EMBL" id="GAA1614586.1"/>
    </source>
</evidence>